<evidence type="ECO:0000313" key="5">
    <source>
        <dbReference type="EMBL" id="MDJ1184245.1"/>
    </source>
</evidence>
<dbReference type="NCBIfam" id="TIGR00556">
    <property type="entry name" value="pantethn_trn"/>
    <property type="match status" value="1"/>
</dbReference>
<dbReference type="InterPro" id="IPR004568">
    <property type="entry name" value="Ppantetheine-prot_Trfase_dom"/>
</dbReference>
<dbReference type="GO" id="GO:0016740">
    <property type="term" value="F:transferase activity"/>
    <property type="evidence" value="ECO:0007669"/>
    <property type="project" value="UniProtKB-KW"/>
</dbReference>
<gene>
    <name evidence="5" type="ORF">PMH09_13750</name>
</gene>
<proteinExistence type="predicted"/>
<keyword evidence="2" id="KW-0479">Metal-binding</keyword>
<keyword evidence="1 5" id="KW-0808">Transferase</keyword>
<evidence type="ECO:0000256" key="2">
    <source>
        <dbReference type="ARBA" id="ARBA00022723"/>
    </source>
</evidence>
<protein>
    <submittedName>
        <fullName evidence="5">4'-phosphopantetheinyl transferase superfamily protein</fullName>
    </submittedName>
</protein>
<dbReference type="Gene3D" id="3.90.470.20">
    <property type="entry name" value="4'-phosphopantetheinyl transferase domain"/>
    <property type="match status" value="1"/>
</dbReference>
<evidence type="ECO:0000256" key="1">
    <source>
        <dbReference type="ARBA" id="ARBA00022679"/>
    </source>
</evidence>
<evidence type="ECO:0000313" key="6">
    <source>
        <dbReference type="Proteomes" id="UP001232992"/>
    </source>
</evidence>
<evidence type="ECO:0000259" key="4">
    <source>
        <dbReference type="Pfam" id="PF01648"/>
    </source>
</evidence>
<organism evidence="5 6">
    <name type="scientific">Roseofilum casamattae BLCC-M143</name>
    <dbReference type="NCBI Taxonomy" id="3022442"/>
    <lineage>
        <taxon>Bacteria</taxon>
        <taxon>Bacillati</taxon>
        <taxon>Cyanobacteriota</taxon>
        <taxon>Cyanophyceae</taxon>
        <taxon>Desertifilales</taxon>
        <taxon>Desertifilaceae</taxon>
        <taxon>Roseofilum</taxon>
        <taxon>Roseofilum casamattae</taxon>
    </lineage>
</organism>
<dbReference type="Pfam" id="PF01648">
    <property type="entry name" value="ACPS"/>
    <property type="match status" value="1"/>
</dbReference>
<keyword evidence="6" id="KW-1185">Reference proteome</keyword>
<accession>A0ABT7BYH2</accession>
<keyword evidence="3" id="KW-0460">Magnesium</keyword>
<name>A0ABT7BYH2_9CYAN</name>
<feature type="domain" description="4'-phosphopantetheinyl transferase" evidence="4">
    <location>
        <begin position="23"/>
        <end position="118"/>
    </location>
</feature>
<evidence type="ECO:0000256" key="3">
    <source>
        <dbReference type="ARBA" id="ARBA00022842"/>
    </source>
</evidence>
<dbReference type="Proteomes" id="UP001232992">
    <property type="component" value="Unassembled WGS sequence"/>
</dbReference>
<comment type="caution">
    <text evidence="5">The sequence shown here is derived from an EMBL/GenBank/DDBJ whole genome shotgun (WGS) entry which is preliminary data.</text>
</comment>
<dbReference type="SUPFAM" id="SSF56214">
    <property type="entry name" value="4'-phosphopantetheinyl transferase"/>
    <property type="match status" value="1"/>
</dbReference>
<dbReference type="EMBL" id="JAQOSQ010000013">
    <property type="protein sequence ID" value="MDJ1184245.1"/>
    <property type="molecule type" value="Genomic_DNA"/>
</dbReference>
<reference evidence="5 6" key="1">
    <citation type="submission" date="2023-01" db="EMBL/GenBank/DDBJ databases">
        <title>Novel diversity within Roseofilum (Cyanobacteria; Desertifilaceae) from marine benthic mats with descriptions of four novel species.</title>
        <authorList>
            <person name="Wang Y."/>
            <person name="Berthold D.E."/>
            <person name="Hu J."/>
            <person name="Lefler F.W."/>
            <person name="Laughinghouse H.D. IV."/>
        </authorList>
    </citation>
    <scope>NUCLEOTIDE SEQUENCE [LARGE SCALE GENOMIC DNA]</scope>
    <source>
        <strain evidence="5 6">BLCC-M143</strain>
    </source>
</reference>
<dbReference type="InterPro" id="IPR037143">
    <property type="entry name" value="4-PPantetheinyl_Trfase_dom_sf"/>
</dbReference>
<dbReference type="InterPro" id="IPR008278">
    <property type="entry name" value="4-PPantetheinyl_Trfase_dom"/>
</dbReference>
<sequence length="150" mass="16789">MHARVWHNLSEANWHGQHGPIAAIGIDLVEISQVESFLRRYDRDTLTLIFAAKELDASQLNPNPAQYLALCFASKEALGKALGTGLAEIHWFEIAARLNPLGRLSASLSGSARQKADELGWQHWEMSWLSWQNHLLVRAIAYQSITSNDS</sequence>
<dbReference type="RefSeq" id="WP_283758899.1">
    <property type="nucleotide sequence ID" value="NZ_JAQOSQ010000013.1"/>
</dbReference>